<evidence type="ECO:0000313" key="5">
    <source>
        <dbReference type="Proteomes" id="UP000242930"/>
    </source>
</evidence>
<dbReference type="Proteomes" id="UP000242930">
    <property type="component" value="Unassembled WGS sequence"/>
</dbReference>
<dbReference type="InterPro" id="IPR016181">
    <property type="entry name" value="Acyl_CoA_acyltransferase"/>
</dbReference>
<dbReference type="Gene3D" id="3.40.630.30">
    <property type="match status" value="1"/>
</dbReference>
<dbReference type="InterPro" id="IPR050832">
    <property type="entry name" value="Bact_Acetyltransf"/>
</dbReference>
<organism evidence="4 5">
    <name type="scientific">Pseudomonas linyingensis</name>
    <dbReference type="NCBI Taxonomy" id="915471"/>
    <lineage>
        <taxon>Bacteria</taxon>
        <taxon>Pseudomonadati</taxon>
        <taxon>Pseudomonadota</taxon>
        <taxon>Gammaproteobacteria</taxon>
        <taxon>Pseudomonadales</taxon>
        <taxon>Pseudomonadaceae</taxon>
        <taxon>Pseudomonas</taxon>
    </lineage>
</organism>
<dbReference type="AlphaFoldDB" id="A0A1H6RPY0"/>
<reference evidence="5" key="1">
    <citation type="submission" date="2016-10" db="EMBL/GenBank/DDBJ databases">
        <authorList>
            <person name="Varghese N."/>
            <person name="Submissions S."/>
        </authorList>
    </citation>
    <scope>NUCLEOTIDE SEQUENCE [LARGE SCALE GENOMIC DNA]</scope>
    <source>
        <strain evidence="5">LMG 25967</strain>
    </source>
</reference>
<keyword evidence="5" id="KW-1185">Reference proteome</keyword>
<protein>
    <submittedName>
        <fullName evidence="4">Ribosomal protein S18 acetylase RimI</fullName>
    </submittedName>
</protein>
<feature type="domain" description="N-acetyltransferase" evidence="3">
    <location>
        <begin position="1"/>
        <end position="141"/>
    </location>
</feature>
<keyword evidence="4" id="KW-0689">Ribosomal protein</keyword>
<dbReference type="PANTHER" id="PTHR43877">
    <property type="entry name" value="AMINOALKYLPHOSPHONATE N-ACETYLTRANSFERASE-RELATED-RELATED"/>
    <property type="match status" value="1"/>
</dbReference>
<name>A0A1H6RPY0_9PSED</name>
<accession>A0A1H6RPY0</accession>
<dbReference type="PROSITE" id="PS51186">
    <property type="entry name" value="GNAT"/>
    <property type="match status" value="1"/>
</dbReference>
<dbReference type="GO" id="GO:0005840">
    <property type="term" value="C:ribosome"/>
    <property type="evidence" value="ECO:0007669"/>
    <property type="project" value="UniProtKB-KW"/>
</dbReference>
<keyword evidence="4" id="KW-0687">Ribonucleoprotein</keyword>
<sequence length="141" mass="15377">MQLREATPADHAVLHALWARTPGIQLRAEDALAPYCAYLARNPGFSLLAETDGRVVGCLLAGHDGRRGYLQHLAVDPGYRRRGIASALIAAVLARLAAQGIAKSHVFVLDAAPEALAFWRARFGWGERGDIRVFSTMEQSR</sequence>
<proteinExistence type="predicted"/>
<dbReference type="CDD" id="cd04301">
    <property type="entry name" value="NAT_SF"/>
    <property type="match status" value="1"/>
</dbReference>
<gene>
    <name evidence="4" type="ORF">SAMN05216201_10184</name>
</gene>
<evidence type="ECO:0000256" key="2">
    <source>
        <dbReference type="ARBA" id="ARBA00023315"/>
    </source>
</evidence>
<dbReference type="EMBL" id="FNZE01000001">
    <property type="protein sequence ID" value="SEI57819.1"/>
    <property type="molecule type" value="Genomic_DNA"/>
</dbReference>
<dbReference type="SUPFAM" id="SSF55729">
    <property type="entry name" value="Acyl-CoA N-acyltransferases (Nat)"/>
    <property type="match status" value="1"/>
</dbReference>
<dbReference type="Pfam" id="PF00583">
    <property type="entry name" value="Acetyltransf_1"/>
    <property type="match status" value="1"/>
</dbReference>
<dbReference type="GO" id="GO:0016747">
    <property type="term" value="F:acyltransferase activity, transferring groups other than amino-acyl groups"/>
    <property type="evidence" value="ECO:0007669"/>
    <property type="project" value="InterPro"/>
</dbReference>
<evidence type="ECO:0000259" key="3">
    <source>
        <dbReference type="PROSITE" id="PS51186"/>
    </source>
</evidence>
<evidence type="ECO:0000256" key="1">
    <source>
        <dbReference type="ARBA" id="ARBA00022679"/>
    </source>
</evidence>
<keyword evidence="2" id="KW-0012">Acyltransferase</keyword>
<dbReference type="STRING" id="915471.SAMN05216201_10184"/>
<keyword evidence="1" id="KW-0808">Transferase</keyword>
<evidence type="ECO:0000313" key="4">
    <source>
        <dbReference type="EMBL" id="SEI57819.1"/>
    </source>
</evidence>
<dbReference type="OrthoDB" id="1821130at2"/>
<dbReference type="RefSeq" id="WP_090305191.1">
    <property type="nucleotide sequence ID" value="NZ_FNZE01000001.1"/>
</dbReference>
<dbReference type="InterPro" id="IPR000182">
    <property type="entry name" value="GNAT_dom"/>
</dbReference>